<comment type="caution">
    <text evidence="8">The sequence shown here is derived from an EMBL/GenBank/DDBJ whole genome shotgun (WGS) entry which is preliminary data.</text>
</comment>
<keyword evidence="9" id="KW-1185">Reference proteome</keyword>
<proteinExistence type="predicted"/>
<evidence type="ECO:0000256" key="4">
    <source>
        <dbReference type="ARBA" id="ARBA00023163"/>
    </source>
</evidence>
<keyword evidence="4" id="KW-0804">Transcription</keyword>
<dbReference type="AlphaFoldDB" id="A0AAN9FHP6"/>
<dbReference type="Gene3D" id="3.30.890.10">
    <property type="entry name" value="Methyl-cpg-binding Protein 2, Chain A"/>
    <property type="match status" value="1"/>
</dbReference>
<gene>
    <name evidence="8" type="ORF">RJT34_28475</name>
</gene>
<dbReference type="EMBL" id="JAYKXN010000007">
    <property type="protein sequence ID" value="KAK7272088.1"/>
    <property type="molecule type" value="Genomic_DNA"/>
</dbReference>
<feature type="region of interest" description="Disordered" evidence="6">
    <location>
        <begin position="93"/>
        <end position="120"/>
    </location>
</feature>
<keyword evidence="3" id="KW-0238">DNA-binding</keyword>
<reference evidence="8 9" key="1">
    <citation type="submission" date="2024-01" db="EMBL/GenBank/DDBJ databases">
        <title>The genomes of 5 underutilized Papilionoideae crops provide insights into root nodulation and disease resistance.</title>
        <authorList>
            <person name="Yuan L."/>
        </authorList>
    </citation>
    <scope>NUCLEOTIDE SEQUENCE [LARGE SCALE GENOMIC DNA]</scope>
    <source>
        <strain evidence="8">LY-2023</strain>
        <tissue evidence="8">Leaf</tissue>
    </source>
</reference>
<evidence type="ECO:0000313" key="8">
    <source>
        <dbReference type="EMBL" id="KAK7272088.1"/>
    </source>
</evidence>
<dbReference type="Proteomes" id="UP001359559">
    <property type="component" value="Unassembled WGS sequence"/>
</dbReference>
<feature type="compositionally biased region" description="Polar residues" evidence="6">
    <location>
        <begin position="93"/>
        <end position="102"/>
    </location>
</feature>
<comment type="subcellular location">
    <subcellularLocation>
        <location evidence="1">Nucleus</location>
    </subcellularLocation>
</comment>
<evidence type="ECO:0000259" key="7">
    <source>
        <dbReference type="PROSITE" id="PS50982"/>
    </source>
</evidence>
<dbReference type="InterPro" id="IPR001739">
    <property type="entry name" value="Methyl_CpG_DNA-bd"/>
</dbReference>
<keyword evidence="2" id="KW-0805">Transcription regulation</keyword>
<feature type="domain" description="MBD" evidence="7">
    <location>
        <begin position="16"/>
        <end position="88"/>
    </location>
</feature>
<dbReference type="SUPFAM" id="SSF54171">
    <property type="entry name" value="DNA-binding domain"/>
    <property type="match status" value="1"/>
</dbReference>
<feature type="compositionally biased region" description="Basic and acidic residues" evidence="6">
    <location>
        <begin position="106"/>
        <end position="118"/>
    </location>
</feature>
<evidence type="ECO:0000313" key="9">
    <source>
        <dbReference type="Proteomes" id="UP001359559"/>
    </source>
</evidence>
<evidence type="ECO:0000256" key="2">
    <source>
        <dbReference type="ARBA" id="ARBA00023015"/>
    </source>
</evidence>
<dbReference type="GO" id="GO:0005634">
    <property type="term" value="C:nucleus"/>
    <property type="evidence" value="ECO:0007669"/>
    <property type="project" value="UniProtKB-SubCell"/>
</dbReference>
<sequence length="257" mass="28726">MSLPIAPTPFRVEKELQIAKFSPFQLPADWVVEERPRPSNPSHIDRYYYEPGTGKKFRSLLSVQRHLENEKADYLITERMVSTAENTTCIESGTRQDNVSTKKSARRQDGISKKESSTRQRFHSLRAVENFLAGENACAATPKSVVKSGTVQRSRSGRSCQKPAHKYSSYEEANITPKGLKHSTQSTNTDSQKKIKLGKVNRASMHNLTAPPAKVSWVLSGPGGFWSPFLDDSSVQESEKLKWSEAFVLSIHDGVNS</sequence>
<dbReference type="PANTHER" id="PTHR12396">
    <property type="entry name" value="METHYL-CPG BINDING PROTEIN, MBD"/>
    <property type="match status" value="1"/>
</dbReference>
<protein>
    <recommendedName>
        <fullName evidence="7">MBD domain-containing protein</fullName>
    </recommendedName>
</protein>
<name>A0AAN9FHP6_CLITE</name>
<accession>A0AAN9FHP6</accession>
<evidence type="ECO:0000256" key="1">
    <source>
        <dbReference type="ARBA" id="ARBA00004123"/>
    </source>
</evidence>
<dbReference type="GO" id="GO:0003677">
    <property type="term" value="F:DNA binding"/>
    <property type="evidence" value="ECO:0007669"/>
    <property type="project" value="UniProtKB-KW"/>
</dbReference>
<dbReference type="PROSITE" id="PS50982">
    <property type="entry name" value="MBD"/>
    <property type="match status" value="1"/>
</dbReference>
<organism evidence="8 9">
    <name type="scientific">Clitoria ternatea</name>
    <name type="common">Butterfly pea</name>
    <dbReference type="NCBI Taxonomy" id="43366"/>
    <lineage>
        <taxon>Eukaryota</taxon>
        <taxon>Viridiplantae</taxon>
        <taxon>Streptophyta</taxon>
        <taxon>Embryophyta</taxon>
        <taxon>Tracheophyta</taxon>
        <taxon>Spermatophyta</taxon>
        <taxon>Magnoliopsida</taxon>
        <taxon>eudicotyledons</taxon>
        <taxon>Gunneridae</taxon>
        <taxon>Pentapetalae</taxon>
        <taxon>rosids</taxon>
        <taxon>fabids</taxon>
        <taxon>Fabales</taxon>
        <taxon>Fabaceae</taxon>
        <taxon>Papilionoideae</taxon>
        <taxon>50 kb inversion clade</taxon>
        <taxon>NPAAA clade</taxon>
        <taxon>indigoferoid/millettioid clade</taxon>
        <taxon>Phaseoleae</taxon>
        <taxon>Clitoria</taxon>
    </lineage>
</organism>
<dbReference type="Pfam" id="PF01429">
    <property type="entry name" value="MBD"/>
    <property type="match status" value="1"/>
</dbReference>
<keyword evidence="5" id="KW-0539">Nucleus</keyword>
<evidence type="ECO:0000256" key="3">
    <source>
        <dbReference type="ARBA" id="ARBA00023125"/>
    </source>
</evidence>
<dbReference type="PANTHER" id="PTHR12396:SF38">
    <property type="entry name" value="METHYL-CPG-BINDING DOMAIN-CONTAINING PROTEIN 7"/>
    <property type="match status" value="1"/>
</dbReference>
<evidence type="ECO:0000256" key="5">
    <source>
        <dbReference type="ARBA" id="ARBA00023242"/>
    </source>
</evidence>
<dbReference type="InterPro" id="IPR016177">
    <property type="entry name" value="DNA-bd_dom_sf"/>
</dbReference>
<evidence type="ECO:0000256" key="6">
    <source>
        <dbReference type="SAM" id="MobiDB-lite"/>
    </source>
</evidence>